<keyword evidence="7" id="KW-1185">Reference proteome</keyword>
<dbReference type="PANTHER" id="PTHR45527">
    <property type="entry name" value="NONRIBOSOMAL PEPTIDE SYNTHETASE"/>
    <property type="match status" value="1"/>
</dbReference>
<dbReference type="SUPFAM" id="SSF47336">
    <property type="entry name" value="ACP-like"/>
    <property type="match status" value="2"/>
</dbReference>
<dbReference type="InterPro" id="IPR010071">
    <property type="entry name" value="AA_adenyl_dom"/>
</dbReference>
<dbReference type="InterPro" id="IPR020845">
    <property type="entry name" value="AMP-binding_CS"/>
</dbReference>
<evidence type="ECO:0000313" key="6">
    <source>
        <dbReference type="EMBL" id="MFB9558310.1"/>
    </source>
</evidence>
<dbReference type="RefSeq" id="WP_345483670.1">
    <property type="nucleotide sequence ID" value="NZ_BAAAWU010000001.1"/>
</dbReference>
<evidence type="ECO:0000256" key="3">
    <source>
        <dbReference type="ARBA" id="ARBA00022553"/>
    </source>
</evidence>
<dbReference type="Gene3D" id="2.30.38.10">
    <property type="entry name" value="Luciferase, Domain 3"/>
    <property type="match status" value="1"/>
</dbReference>
<keyword evidence="3" id="KW-0597">Phosphoprotein</keyword>
<name>A0ABV5QXQ3_9ACTN</name>
<evidence type="ECO:0000256" key="1">
    <source>
        <dbReference type="ARBA" id="ARBA00001957"/>
    </source>
</evidence>
<dbReference type="Gene3D" id="3.40.50.980">
    <property type="match status" value="2"/>
</dbReference>
<dbReference type="InterPro" id="IPR001242">
    <property type="entry name" value="Condensation_dom"/>
</dbReference>
<dbReference type="Proteomes" id="UP001589716">
    <property type="component" value="Unassembled WGS sequence"/>
</dbReference>
<dbReference type="Gene3D" id="1.10.1200.10">
    <property type="entry name" value="ACP-like"/>
    <property type="match status" value="2"/>
</dbReference>
<dbReference type="PROSITE" id="PS00455">
    <property type="entry name" value="AMP_BINDING"/>
    <property type="match status" value="2"/>
</dbReference>
<evidence type="ECO:0000259" key="5">
    <source>
        <dbReference type="PROSITE" id="PS50075"/>
    </source>
</evidence>
<dbReference type="EMBL" id="JBHMCT010000020">
    <property type="protein sequence ID" value="MFB9558310.1"/>
    <property type="molecule type" value="Genomic_DNA"/>
</dbReference>
<dbReference type="InterPro" id="IPR020806">
    <property type="entry name" value="PKS_PP-bd"/>
</dbReference>
<dbReference type="SUPFAM" id="SSF52777">
    <property type="entry name" value="CoA-dependent acyltransferases"/>
    <property type="match status" value="2"/>
</dbReference>
<dbReference type="Gene3D" id="3.30.559.10">
    <property type="entry name" value="Chloramphenicol acetyltransferase-like domain"/>
    <property type="match status" value="1"/>
</dbReference>
<feature type="domain" description="Carrier" evidence="5">
    <location>
        <begin position="1583"/>
        <end position="1658"/>
    </location>
</feature>
<dbReference type="InterPro" id="IPR045851">
    <property type="entry name" value="AMP-bd_C_sf"/>
</dbReference>
<dbReference type="InterPro" id="IPR000873">
    <property type="entry name" value="AMP-dep_synth/lig_dom"/>
</dbReference>
<dbReference type="InterPro" id="IPR009081">
    <property type="entry name" value="PP-bd_ACP"/>
</dbReference>
<dbReference type="CDD" id="cd05930">
    <property type="entry name" value="A_NRPS"/>
    <property type="match status" value="1"/>
</dbReference>
<reference evidence="6 7" key="1">
    <citation type="submission" date="2024-09" db="EMBL/GenBank/DDBJ databases">
        <authorList>
            <person name="Sun Q."/>
            <person name="Mori K."/>
        </authorList>
    </citation>
    <scope>NUCLEOTIDE SEQUENCE [LARGE SCALE GENOMIC DNA]</scope>
    <source>
        <strain evidence="6 7">JCM 4414</strain>
    </source>
</reference>
<proteinExistence type="predicted"/>
<accession>A0ABV5QXQ3</accession>
<dbReference type="Pfam" id="PF00668">
    <property type="entry name" value="Condensation"/>
    <property type="match status" value="1"/>
</dbReference>
<feature type="compositionally biased region" description="Low complexity" evidence="4">
    <location>
        <begin position="1686"/>
        <end position="1698"/>
    </location>
</feature>
<dbReference type="PANTHER" id="PTHR45527:SF1">
    <property type="entry name" value="FATTY ACID SYNTHASE"/>
    <property type="match status" value="1"/>
</dbReference>
<feature type="compositionally biased region" description="Low complexity" evidence="4">
    <location>
        <begin position="1203"/>
        <end position="1213"/>
    </location>
</feature>
<evidence type="ECO:0000256" key="4">
    <source>
        <dbReference type="SAM" id="MobiDB-lite"/>
    </source>
</evidence>
<sequence length="1698" mass="180307">MSLQHETLGAAVMAEARLTPDRTAVHDATGSWTYGRLGAVASAVAAHLHRAGLRTEDTVAVVGGRSARTVLALVGVLHAGGAYCVVDPELPPARRDLMLEDLAPRAVLLADADAVPPADGPAGIPVLRLDEIAPLDPDDGRLPPPVPGAEQAVTPSNLAYVMFTSGSTGRPKGVQIEHGSVLNMLRGFEEIAPTQGTPVGSLVGGTSFDVSVWEIFATLALGGTLYLPPADLLTDPDRLWAELCTRGVTNAYIPPGVLPGVVEAAERGGDPALDRVLVGVEPLPQELLARFARAVPGLRIVNGYGPTETTVVATLHLFDAERVEEPWRRTPIGRALPATDVMVVDGDLRPVPDGETGELVVAGAGLARGYHGRPELAEGRFAVDPASGRRLYRTGDYARVLPDGELEFVGRVDSQVKVGGFRIETGEIESVLVAQRGVRRAVVFTQDSPAGRSLWAAVECPAVEGEAAPDPAELRATLAHRLPAFMLPRRILVVAALPLTANGKVDHRALLGEATARPDGMGEQVPPANAREESLAGIWREVLDAAWLGVTDDFHRSGGSSLAAMRIAARMRDAGLDATAADVLAAGTVRELALRCAERPADAPASDGGNGRAADSVEVFPATPSQQGLWAWRELHPDCADTTVLHAVRLDGPLDENRLRAALQQVTDRHQALRTVLRTDASGALEQHVRAWAEAPWSVREVSSPAEVAHRLEQLRGRRLDVTVQAWDAELLRGPDFAALLVAADHTVFDGWSAEILDGELARAYAEPDARDTLVQAAPGPAARALRSWLDGPESSAARAFWARELDGFADQMRLPEPFLRPAGPAPRRTTESVLEVPAPIVTALRQFAAEAGTTFFTTVLAAFKAFLHQRGLGPDNTVCVARSVRDDLRTHDALGYFVNLVPVRDTVTREASFRAYHRELAERAARAFRHAALPFEEMVRPLSLGRGGGVAAPARIVVAQEVGAGEPRHAAEAVLTRWPDVPMNAVYDLALFVDEANGLRLRWVCDDGAFLEGERQRLMDGFLELLAAVAAEPDAEVGRLPAVGPRERRLLDEAARPVPGTATDDTTVLALFDRRVAERPDAEAVVLPGRPPVTYAQLSRRADALAAACAPWTGEDRSPVVVVLDKSADLVAALVATARLGRPYLPLDPGHARTRLRDLAERAGATAVVSRTGLLDGLTLPAAVGTVLVDEVPAEPSPTARGDVVPDGADTGPGPDDLLYVMPTSGTSGTPKLVGVPHRAVVRLVHGSTTLPMDRGDRTMLVANSSFDAATLEVWGPLVNGGAVVVPDPADLSDPGRLCAAVSAHGVTVGFFTVTLFARMIEAAPRHLAGMRHLLVGGEAVPPGLFAEAERHVPRGVLVNGYGPTENTTFSCCHRLDRDPASLRSVPVGRSVSGSTAQVMDDRLRALPVGAVGEIVVGGSGLAVGYLNDPELTAERFVPHPDGSGARLYRTGDRGRLLPDGAIEYLGRNDGQVKIRGFRVETGEVEHALMAHPALRQAVALTAPDPAGGLRLLAAVETGPAAERPTEAALRAWLRERLPGYLVPARVAVLDRLPLTANGKVDRAEVLAALTGTGEADRGSPEPMTPVEREVAEEWEQVLDRRPIGPDDDFFALGGDSMAVLTVCHRLARRLGRAVPSHLLFEHPTVRSLAERLAPPPPDGSAGPRAGGPDREALLRRVRRVRGLATRPTAPAAPERT</sequence>
<dbReference type="Pfam" id="PF13193">
    <property type="entry name" value="AMP-binding_C"/>
    <property type="match status" value="2"/>
</dbReference>
<dbReference type="InterPro" id="IPR023213">
    <property type="entry name" value="CAT-like_dom_sf"/>
</dbReference>
<feature type="domain" description="Carrier" evidence="5">
    <location>
        <begin position="526"/>
        <end position="600"/>
    </location>
</feature>
<dbReference type="NCBIfam" id="TIGR01733">
    <property type="entry name" value="AA-adenyl-dom"/>
    <property type="match status" value="2"/>
</dbReference>
<feature type="region of interest" description="Disordered" evidence="4">
    <location>
        <begin position="1652"/>
        <end position="1698"/>
    </location>
</feature>
<dbReference type="InterPro" id="IPR036736">
    <property type="entry name" value="ACP-like_sf"/>
</dbReference>
<dbReference type="Gene3D" id="3.40.50.12780">
    <property type="entry name" value="N-terminal domain of ligase-like"/>
    <property type="match status" value="1"/>
</dbReference>
<keyword evidence="2" id="KW-0596">Phosphopantetheine</keyword>
<gene>
    <name evidence="6" type="ORF">ACFFTP_29505</name>
</gene>
<dbReference type="SMART" id="SM00823">
    <property type="entry name" value="PKS_PP"/>
    <property type="match status" value="1"/>
</dbReference>
<protein>
    <submittedName>
        <fullName evidence="6">Amino acid adenylation domain-containing protein</fullName>
    </submittedName>
</protein>
<dbReference type="SUPFAM" id="SSF56801">
    <property type="entry name" value="Acetyl-CoA synthetase-like"/>
    <property type="match status" value="2"/>
</dbReference>
<dbReference type="PROSITE" id="PS50075">
    <property type="entry name" value="CARRIER"/>
    <property type="match status" value="2"/>
</dbReference>
<dbReference type="Pfam" id="PF00550">
    <property type="entry name" value="PP-binding"/>
    <property type="match status" value="2"/>
</dbReference>
<dbReference type="InterPro" id="IPR042099">
    <property type="entry name" value="ANL_N_sf"/>
</dbReference>
<dbReference type="PROSITE" id="PS00012">
    <property type="entry name" value="PHOSPHOPANTETHEINE"/>
    <property type="match status" value="2"/>
</dbReference>
<evidence type="ECO:0000256" key="2">
    <source>
        <dbReference type="ARBA" id="ARBA00022450"/>
    </source>
</evidence>
<feature type="region of interest" description="Disordered" evidence="4">
    <location>
        <begin position="1194"/>
        <end position="1213"/>
    </location>
</feature>
<dbReference type="Gene3D" id="3.30.559.30">
    <property type="entry name" value="Nonribosomal peptide synthetase, condensation domain"/>
    <property type="match status" value="1"/>
</dbReference>
<dbReference type="InterPro" id="IPR025110">
    <property type="entry name" value="AMP-bd_C"/>
</dbReference>
<organism evidence="6 7">
    <name type="scientific">Streptomyces roseoviridis</name>
    <dbReference type="NCBI Taxonomy" id="67361"/>
    <lineage>
        <taxon>Bacteria</taxon>
        <taxon>Bacillati</taxon>
        <taxon>Actinomycetota</taxon>
        <taxon>Actinomycetes</taxon>
        <taxon>Kitasatosporales</taxon>
        <taxon>Streptomycetaceae</taxon>
        <taxon>Streptomyces</taxon>
    </lineage>
</organism>
<evidence type="ECO:0000313" key="7">
    <source>
        <dbReference type="Proteomes" id="UP001589716"/>
    </source>
</evidence>
<dbReference type="Pfam" id="PF00501">
    <property type="entry name" value="AMP-binding"/>
    <property type="match status" value="2"/>
</dbReference>
<dbReference type="InterPro" id="IPR006162">
    <property type="entry name" value="Ppantetheine_attach_site"/>
</dbReference>
<dbReference type="Gene3D" id="3.30.300.30">
    <property type="match status" value="2"/>
</dbReference>
<comment type="cofactor">
    <cofactor evidence="1">
        <name>pantetheine 4'-phosphate</name>
        <dbReference type="ChEBI" id="CHEBI:47942"/>
    </cofactor>
</comment>
<comment type="caution">
    <text evidence="6">The sequence shown here is derived from an EMBL/GenBank/DDBJ whole genome shotgun (WGS) entry which is preliminary data.</text>
</comment>